<feature type="compositionally biased region" description="Basic and acidic residues" evidence="1">
    <location>
        <begin position="23"/>
        <end position="34"/>
    </location>
</feature>
<dbReference type="EMBL" id="JAFIMR010000004">
    <property type="protein sequence ID" value="KAI1879593.1"/>
    <property type="molecule type" value="Genomic_DNA"/>
</dbReference>
<keyword evidence="3" id="KW-1185">Reference proteome</keyword>
<gene>
    <name evidence="2" type="ORF">JX265_002547</name>
</gene>
<feature type="compositionally biased region" description="Low complexity" evidence="1">
    <location>
        <begin position="97"/>
        <end position="129"/>
    </location>
</feature>
<protein>
    <submittedName>
        <fullName evidence="2">Uncharacterized protein</fullName>
    </submittedName>
</protein>
<evidence type="ECO:0000313" key="2">
    <source>
        <dbReference type="EMBL" id="KAI1879593.1"/>
    </source>
</evidence>
<proteinExistence type="predicted"/>
<organism evidence="2 3">
    <name type="scientific">Neoarthrinium moseri</name>
    <dbReference type="NCBI Taxonomy" id="1658444"/>
    <lineage>
        <taxon>Eukaryota</taxon>
        <taxon>Fungi</taxon>
        <taxon>Dikarya</taxon>
        <taxon>Ascomycota</taxon>
        <taxon>Pezizomycotina</taxon>
        <taxon>Sordariomycetes</taxon>
        <taxon>Xylariomycetidae</taxon>
        <taxon>Amphisphaeriales</taxon>
        <taxon>Apiosporaceae</taxon>
        <taxon>Neoarthrinium</taxon>
    </lineage>
</organism>
<reference evidence="2" key="1">
    <citation type="submission" date="2021-03" db="EMBL/GenBank/DDBJ databases">
        <title>Revisited historic fungal species revealed as producer of novel bioactive compounds through whole genome sequencing and comparative genomics.</title>
        <authorList>
            <person name="Vignolle G.A."/>
            <person name="Hochenegger N."/>
            <person name="Mach R.L."/>
            <person name="Mach-Aigner A.R."/>
            <person name="Javad Rahimi M."/>
            <person name="Salim K.A."/>
            <person name="Chan C.M."/>
            <person name="Lim L.B.L."/>
            <person name="Cai F."/>
            <person name="Druzhinina I.S."/>
            <person name="U'Ren J.M."/>
            <person name="Derntl C."/>
        </authorList>
    </citation>
    <scope>NUCLEOTIDE SEQUENCE</scope>
    <source>
        <strain evidence="2">TUCIM 5799</strain>
    </source>
</reference>
<evidence type="ECO:0000256" key="1">
    <source>
        <dbReference type="SAM" id="MobiDB-lite"/>
    </source>
</evidence>
<sequence length="536" mass="56792">MASATGLSRTRSLRKPAGQLTQKDVKPAQDETKTKPKPSGTTSPSRLPQAKPLTRSATSTASTTTSSTSAAARTRAGSSATGTTTTASGRPLSGIFSSRTTTTRRPSPPTDQTAPAAATAAAKPLGRAPSTRRVPSGASTSSVSRRDPAPGAARPTSSGGLPSSKPRVLGHSRAKSTATTLTSATTLRPPGAAATTASSSSTASANTSKPQTRARTVSQATSQAASTTDTAAAAQHRPAFNTNQQHYSPLKSHAPKPLTSTYLAPPSPSKLPTNVAISAETSRLQTELLQLSLLHRDAQAVTLQWHESARRNLGARFRQLVAEDEALCAAERDGVESRNAAALLQWAQQQSPQARHGGAPVGLEEKVQALDQVLSGVWSLGEPGGRYARVVAAFEDWADRMAGIVAAQRDSRPTRGLAADGDRGGVMFISELDCAWKGECAGLKRKLEAWRRTLTELGPAPGDQEGQMPRSSLARVLDGCASLVYDMLEELELMEQMEREARRAEDEWMEKMLHEELKIGEDEAMDKEVPLWKLVI</sequence>
<feature type="compositionally biased region" description="Low complexity" evidence="1">
    <location>
        <begin position="54"/>
        <end position="90"/>
    </location>
</feature>
<feature type="compositionally biased region" description="Low complexity" evidence="1">
    <location>
        <begin position="176"/>
        <end position="235"/>
    </location>
</feature>
<accession>A0A9P9WV19</accession>
<name>A0A9P9WV19_9PEZI</name>
<evidence type="ECO:0000313" key="3">
    <source>
        <dbReference type="Proteomes" id="UP000829685"/>
    </source>
</evidence>
<feature type="region of interest" description="Disordered" evidence="1">
    <location>
        <begin position="1"/>
        <end position="269"/>
    </location>
</feature>
<comment type="caution">
    <text evidence="2">The sequence shown here is derived from an EMBL/GenBank/DDBJ whole genome shotgun (WGS) entry which is preliminary data.</text>
</comment>
<dbReference type="Proteomes" id="UP000829685">
    <property type="component" value="Unassembled WGS sequence"/>
</dbReference>
<feature type="compositionally biased region" description="Polar residues" evidence="1">
    <location>
        <begin position="1"/>
        <end position="10"/>
    </location>
</feature>
<dbReference type="AlphaFoldDB" id="A0A9P9WV19"/>